<gene>
    <name evidence="2" type="ORF">LITE_LOCUS3828</name>
</gene>
<proteinExistence type="predicted"/>
<accession>A0AAV0HCM8</accession>
<keyword evidence="3" id="KW-1185">Reference proteome</keyword>
<feature type="region of interest" description="Disordered" evidence="1">
    <location>
        <begin position="1"/>
        <end position="36"/>
    </location>
</feature>
<evidence type="ECO:0000313" key="2">
    <source>
        <dbReference type="EMBL" id="CAI0383025.1"/>
    </source>
</evidence>
<evidence type="ECO:0000256" key="1">
    <source>
        <dbReference type="SAM" id="MobiDB-lite"/>
    </source>
</evidence>
<protein>
    <submittedName>
        <fullName evidence="2">Uncharacterized protein</fullName>
    </submittedName>
</protein>
<feature type="compositionally biased region" description="Basic residues" evidence="1">
    <location>
        <begin position="1"/>
        <end position="12"/>
    </location>
</feature>
<name>A0AAV0HCM8_9ROSI</name>
<feature type="compositionally biased region" description="Low complexity" evidence="1">
    <location>
        <begin position="25"/>
        <end position="36"/>
    </location>
</feature>
<sequence>KKKKKIPPRKKITGNDDSPDQNTARKSPTTSSRSPFRTCFSTSRITSSSSGNFKSAFSQPISHIEFTSGSLLQTSASSIFGSFLSTPLCFFCGNVEEAWRFTRGGLGNFCEAPLLLSASSSILRAVSTFCALVGGFFSSVAGRRAIFSSLPDPEKGVLFFVFVVLSDF</sequence>
<evidence type="ECO:0000313" key="3">
    <source>
        <dbReference type="Proteomes" id="UP001154282"/>
    </source>
</evidence>
<feature type="non-terminal residue" evidence="2">
    <location>
        <position position="1"/>
    </location>
</feature>
<comment type="caution">
    <text evidence="2">The sequence shown here is derived from an EMBL/GenBank/DDBJ whole genome shotgun (WGS) entry which is preliminary data.</text>
</comment>
<dbReference type="AlphaFoldDB" id="A0AAV0HCM8"/>
<reference evidence="2" key="1">
    <citation type="submission" date="2022-08" db="EMBL/GenBank/DDBJ databases">
        <authorList>
            <person name="Gutierrez-Valencia J."/>
        </authorList>
    </citation>
    <scope>NUCLEOTIDE SEQUENCE</scope>
</reference>
<dbReference type="EMBL" id="CAMGYJ010000002">
    <property type="protein sequence ID" value="CAI0383025.1"/>
    <property type="molecule type" value="Genomic_DNA"/>
</dbReference>
<organism evidence="2 3">
    <name type="scientific">Linum tenue</name>
    <dbReference type="NCBI Taxonomy" id="586396"/>
    <lineage>
        <taxon>Eukaryota</taxon>
        <taxon>Viridiplantae</taxon>
        <taxon>Streptophyta</taxon>
        <taxon>Embryophyta</taxon>
        <taxon>Tracheophyta</taxon>
        <taxon>Spermatophyta</taxon>
        <taxon>Magnoliopsida</taxon>
        <taxon>eudicotyledons</taxon>
        <taxon>Gunneridae</taxon>
        <taxon>Pentapetalae</taxon>
        <taxon>rosids</taxon>
        <taxon>fabids</taxon>
        <taxon>Malpighiales</taxon>
        <taxon>Linaceae</taxon>
        <taxon>Linum</taxon>
    </lineage>
</organism>
<dbReference type="Proteomes" id="UP001154282">
    <property type="component" value="Unassembled WGS sequence"/>
</dbReference>